<evidence type="ECO:0000313" key="4">
    <source>
        <dbReference type="Proteomes" id="UP000321805"/>
    </source>
</evidence>
<keyword evidence="2" id="KW-0732">Signal</keyword>
<feature type="compositionally biased region" description="Gly residues" evidence="1">
    <location>
        <begin position="242"/>
        <end position="251"/>
    </location>
</feature>
<dbReference type="OrthoDB" id="5242908at2"/>
<proteinExistence type="predicted"/>
<evidence type="ECO:0008006" key="5">
    <source>
        <dbReference type="Google" id="ProtNLM"/>
    </source>
</evidence>
<dbReference type="AlphaFoldDB" id="A0A5B8U1W9"/>
<dbReference type="KEGG" id="bsol:FSW04_04925"/>
<evidence type="ECO:0000256" key="1">
    <source>
        <dbReference type="SAM" id="MobiDB-lite"/>
    </source>
</evidence>
<protein>
    <recommendedName>
        <fullName evidence="5">IPT/TIG domain-containing protein</fullName>
    </recommendedName>
</protein>
<accession>A0A5B8U1W9</accession>
<dbReference type="Proteomes" id="UP000321805">
    <property type="component" value="Chromosome"/>
</dbReference>
<keyword evidence="4" id="KW-1185">Reference proteome</keyword>
<gene>
    <name evidence="3" type="ORF">FSW04_04925</name>
</gene>
<evidence type="ECO:0000313" key="3">
    <source>
        <dbReference type="EMBL" id="QEC46996.1"/>
    </source>
</evidence>
<feature type="signal peptide" evidence="2">
    <location>
        <begin position="1"/>
        <end position="22"/>
    </location>
</feature>
<dbReference type="RefSeq" id="WP_146916863.1">
    <property type="nucleotide sequence ID" value="NZ_CP042430.1"/>
</dbReference>
<dbReference type="EMBL" id="CP042430">
    <property type="protein sequence ID" value="QEC46996.1"/>
    <property type="molecule type" value="Genomic_DNA"/>
</dbReference>
<name>A0A5B8U1W9_9ACTN</name>
<feature type="region of interest" description="Disordered" evidence="1">
    <location>
        <begin position="230"/>
        <end position="251"/>
    </location>
</feature>
<feature type="chain" id="PRO_5022727228" description="IPT/TIG domain-containing protein" evidence="2">
    <location>
        <begin position="23"/>
        <end position="251"/>
    </location>
</feature>
<organism evidence="3 4">
    <name type="scientific">Baekduia soli</name>
    <dbReference type="NCBI Taxonomy" id="496014"/>
    <lineage>
        <taxon>Bacteria</taxon>
        <taxon>Bacillati</taxon>
        <taxon>Actinomycetota</taxon>
        <taxon>Thermoleophilia</taxon>
        <taxon>Solirubrobacterales</taxon>
        <taxon>Baekduiaceae</taxon>
        <taxon>Baekduia</taxon>
    </lineage>
</organism>
<sequence>MRRLAVALPIVLTSLTAASAQAAIITTDRACYLQTPSTVVTVRGSGFGPLRPYTVLLAAKPLPAAGAMTDDMGRMQGTVQPPLLARSEQEHTSTISVTSDDQTASAAFTVTRFLVNFSPSRNVAPSSRVRFSVYGFGIGTQSGGIPPDVYLHYVSPAGRLRHTVRLGRSRGQCGSIVRTARRRLFPFPAPAHGKWRLQFDTSRAYRRGVKGSKFLFFTVGVDVRTVPASRRTSLNGSAGSPGPRGGGAYAR</sequence>
<evidence type="ECO:0000256" key="2">
    <source>
        <dbReference type="SAM" id="SignalP"/>
    </source>
</evidence>
<reference evidence="3 4" key="1">
    <citation type="journal article" date="2018" name="J. Microbiol.">
        <title>Baekduia soli gen. nov., sp. nov., a novel bacterium isolated from the soil of Baekdu Mountain and proposal of a novel family name, Baekduiaceae fam. nov.</title>
        <authorList>
            <person name="An D.S."/>
            <person name="Siddiqi M.Z."/>
            <person name="Kim K.H."/>
            <person name="Yu H.S."/>
            <person name="Im W.T."/>
        </authorList>
    </citation>
    <scope>NUCLEOTIDE SEQUENCE [LARGE SCALE GENOMIC DNA]</scope>
    <source>
        <strain evidence="3 4">BR7-21</strain>
    </source>
</reference>